<keyword evidence="5" id="KW-1185">Reference proteome</keyword>
<proteinExistence type="predicted"/>
<dbReference type="PANTHER" id="PTHR43808:SF32">
    <property type="entry name" value="ARGE_DAPE-RELATED DEACYLASE"/>
    <property type="match status" value="1"/>
</dbReference>
<keyword evidence="2" id="KW-0378">Hydrolase</keyword>
<accession>A0A3A8AUU1</accession>
<dbReference type="Proteomes" id="UP000281128">
    <property type="component" value="Unassembled WGS sequence"/>
</dbReference>
<reference evidence="4 5" key="1">
    <citation type="submission" date="2018-09" db="EMBL/GenBank/DDBJ databases">
        <title>Roseovarius spongiae sp. nov., isolated from a marine sponge.</title>
        <authorList>
            <person name="Zhuang L."/>
            <person name="Luo L."/>
        </authorList>
    </citation>
    <scope>NUCLEOTIDE SEQUENCE [LARGE SCALE GENOMIC DNA]</scope>
    <source>
        <strain evidence="4 5">HN-E21</strain>
    </source>
</reference>
<comment type="caution">
    <text evidence="4">The sequence shown here is derived from an EMBL/GenBank/DDBJ whole genome shotgun (WGS) entry which is preliminary data.</text>
</comment>
<gene>
    <name evidence="4" type="ORF">D6850_17170</name>
</gene>
<dbReference type="Pfam" id="PF01546">
    <property type="entry name" value="Peptidase_M20"/>
    <property type="match status" value="1"/>
</dbReference>
<dbReference type="SUPFAM" id="SSF55031">
    <property type="entry name" value="Bacterial exopeptidase dimerisation domain"/>
    <property type="match status" value="1"/>
</dbReference>
<dbReference type="InterPro" id="IPR050072">
    <property type="entry name" value="Peptidase_M20A"/>
</dbReference>
<dbReference type="PANTHER" id="PTHR43808">
    <property type="entry name" value="ACETYLORNITHINE DEACETYLASE"/>
    <property type="match status" value="1"/>
</dbReference>
<dbReference type="OrthoDB" id="9809784at2"/>
<dbReference type="Gene3D" id="3.40.630.10">
    <property type="entry name" value="Zn peptidases"/>
    <property type="match status" value="1"/>
</dbReference>
<dbReference type="Gene3D" id="3.30.70.360">
    <property type="match status" value="1"/>
</dbReference>
<dbReference type="SUPFAM" id="SSF53187">
    <property type="entry name" value="Zn-dependent exopeptidases"/>
    <property type="match status" value="1"/>
</dbReference>
<name>A0A3A8AUU1_9RHOB</name>
<dbReference type="GO" id="GO:0016787">
    <property type="term" value="F:hydrolase activity"/>
    <property type="evidence" value="ECO:0007669"/>
    <property type="project" value="UniProtKB-KW"/>
</dbReference>
<dbReference type="RefSeq" id="WP_121168841.1">
    <property type="nucleotide sequence ID" value="NZ_RAPE01000006.1"/>
</dbReference>
<dbReference type="InterPro" id="IPR002933">
    <property type="entry name" value="Peptidase_M20"/>
</dbReference>
<keyword evidence="1" id="KW-0479">Metal-binding</keyword>
<evidence type="ECO:0000256" key="1">
    <source>
        <dbReference type="ARBA" id="ARBA00022723"/>
    </source>
</evidence>
<feature type="domain" description="Peptidase M20 dimerisation" evidence="3">
    <location>
        <begin position="205"/>
        <end position="335"/>
    </location>
</feature>
<evidence type="ECO:0000313" key="5">
    <source>
        <dbReference type="Proteomes" id="UP000281128"/>
    </source>
</evidence>
<dbReference type="GO" id="GO:0046872">
    <property type="term" value="F:metal ion binding"/>
    <property type="evidence" value="ECO:0007669"/>
    <property type="project" value="UniProtKB-KW"/>
</dbReference>
<dbReference type="InterPro" id="IPR036264">
    <property type="entry name" value="Bact_exopeptidase_dim_dom"/>
</dbReference>
<dbReference type="EMBL" id="RAPE01000006">
    <property type="protein sequence ID" value="RKF12689.1"/>
    <property type="molecule type" value="Genomic_DNA"/>
</dbReference>
<organism evidence="4 5">
    <name type="scientific">Roseovarius spongiae</name>
    <dbReference type="NCBI Taxonomy" id="2320272"/>
    <lineage>
        <taxon>Bacteria</taxon>
        <taxon>Pseudomonadati</taxon>
        <taxon>Pseudomonadota</taxon>
        <taxon>Alphaproteobacteria</taxon>
        <taxon>Rhodobacterales</taxon>
        <taxon>Roseobacteraceae</taxon>
        <taxon>Roseovarius</taxon>
    </lineage>
</organism>
<dbReference type="Pfam" id="PF07687">
    <property type="entry name" value="M20_dimer"/>
    <property type="match status" value="1"/>
</dbReference>
<evidence type="ECO:0000259" key="3">
    <source>
        <dbReference type="Pfam" id="PF07687"/>
    </source>
</evidence>
<protein>
    <submittedName>
        <fullName evidence="4">M20 family peptidase</fullName>
    </submittedName>
</protein>
<sequence length="432" mass="47210">MDADLRCSIVRQDTMTSLRQQVLDWIEEDEQKLIGFFQDLVRAKSPNPPGDTREVMSLVSKFLEEEGLAFDELTAKEHLPNLVASFDGGAEGKHLVLNGHVDVFPVGNEKAWDRDPWSGDIEDGVIHGRGAADMKGGTTAAIFAYRYLHRLRDKLAGKLSLMVVSDEETSGRWGTGYILEQLGDAALGDCLLSGEPVGVKTIRFGEKGILQFTIEVRTRGAHGPYAHLSPSAINIMSDIMNELKAVTRVEQNLPPEIATRLADRKTQAVIDETMGEGTNEAITAVVLNVGTIKGGSKVNMVASDCTIEVDIRIPWGVERDDVLKMVQDIVDAHPEATISDIIGGPALYSDPEHEMAELLSANVTALGYDEPVRIPMVAASDCRFWRERGVPALVYGTSPRNVSAPNESAVIEDFLHVVRVHTLSALDYLSPK</sequence>
<evidence type="ECO:0000256" key="2">
    <source>
        <dbReference type="ARBA" id="ARBA00022801"/>
    </source>
</evidence>
<evidence type="ECO:0000313" key="4">
    <source>
        <dbReference type="EMBL" id="RKF12689.1"/>
    </source>
</evidence>
<dbReference type="InterPro" id="IPR011650">
    <property type="entry name" value="Peptidase_M20_dimer"/>
</dbReference>
<dbReference type="AlphaFoldDB" id="A0A3A8AUU1"/>